<organism evidence="2 3">
    <name type="scientific">Scophthalmus maximus</name>
    <name type="common">Turbot</name>
    <name type="synonym">Psetta maxima</name>
    <dbReference type="NCBI Taxonomy" id="52904"/>
    <lineage>
        <taxon>Eukaryota</taxon>
        <taxon>Metazoa</taxon>
        <taxon>Chordata</taxon>
        <taxon>Craniata</taxon>
        <taxon>Vertebrata</taxon>
        <taxon>Euteleostomi</taxon>
        <taxon>Actinopterygii</taxon>
        <taxon>Neopterygii</taxon>
        <taxon>Teleostei</taxon>
        <taxon>Neoteleostei</taxon>
        <taxon>Acanthomorphata</taxon>
        <taxon>Carangaria</taxon>
        <taxon>Pleuronectiformes</taxon>
        <taxon>Pleuronectoidei</taxon>
        <taxon>Scophthalmidae</taxon>
        <taxon>Scophthalmus</taxon>
    </lineage>
</organism>
<dbReference type="InterPro" id="IPR036397">
    <property type="entry name" value="RNaseH_sf"/>
</dbReference>
<dbReference type="GO" id="GO:0003676">
    <property type="term" value="F:nucleic acid binding"/>
    <property type="evidence" value="ECO:0007669"/>
    <property type="project" value="InterPro"/>
</dbReference>
<comment type="caution">
    <text evidence="2">The sequence shown here is derived from an EMBL/GenBank/DDBJ whole genome shotgun (WGS) entry which is preliminary data.</text>
</comment>
<accession>A0A6A4T832</accession>
<sequence length="175" mass="19873">MILCLRKLGRRAVFQHDNDPKHTSKTTTALLKKLMVKVMDWPSICPDLNPIDHLWGILKRKVEEPKVSYIHQLRDIVMEEWKRIPVATCETLVKSMPKTVKAVLENNGGRTNIDTLGPFWTFSLRGVLTFVASGLDINGCVLSYFEGTVNFHCYTSCTLTTLHIVAKCHFFSVVP</sequence>
<evidence type="ECO:0000313" key="3">
    <source>
        <dbReference type="Proteomes" id="UP000438429"/>
    </source>
</evidence>
<dbReference type="Gene3D" id="3.30.420.10">
    <property type="entry name" value="Ribonuclease H-like superfamily/Ribonuclease H"/>
    <property type="match status" value="1"/>
</dbReference>
<dbReference type="InterPro" id="IPR038717">
    <property type="entry name" value="Tc1-like_DDE_dom"/>
</dbReference>
<dbReference type="AlphaFoldDB" id="A0A6A4T832"/>
<dbReference type="EMBL" id="VEVO01000006">
    <property type="protein sequence ID" value="KAF0040508.1"/>
    <property type="molecule type" value="Genomic_DNA"/>
</dbReference>
<dbReference type="Proteomes" id="UP000438429">
    <property type="component" value="Unassembled WGS sequence"/>
</dbReference>
<gene>
    <name evidence="2" type="ORF">F2P81_006406</name>
</gene>
<evidence type="ECO:0000313" key="2">
    <source>
        <dbReference type="EMBL" id="KAF0040508.1"/>
    </source>
</evidence>
<evidence type="ECO:0000259" key="1">
    <source>
        <dbReference type="Pfam" id="PF13358"/>
    </source>
</evidence>
<protein>
    <recommendedName>
        <fullName evidence="1">Tc1-like transposase DDE domain-containing protein</fullName>
    </recommendedName>
</protein>
<dbReference type="Pfam" id="PF13358">
    <property type="entry name" value="DDE_3"/>
    <property type="match status" value="1"/>
</dbReference>
<proteinExistence type="predicted"/>
<feature type="domain" description="Tc1-like transposase DDE" evidence="1">
    <location>
        <begin position="11"/>
        <end position="73"/>
    </location>
</feature>
<reference evidence="2 3" key="1">
    <citation type="submission" date="2019-06" db="EMBL/GenBank/DDBJ databases">
        <title>Draft genomes of female and male turbot (Scophthalmus maximus).</title>
        <authorList>
            <person name="Xu H."/>
            <person name="Xu X.-W."/>
            <person name="Shao C."/>
            <person name="Chen S."/>
        </authorList>
    </citation>
    <scope>NUCLEOTIDE SEQUENCE [LARGE SCALE GENOMIC DNA]</scope>
    <source>
        <strain evidence="2">Ysfricsl-2016a</strain>
        <tissue evidence="2">Blood</tissue>
    </source>
</reference>
<name>A0A6A4T832_SCOMX</name>